<dbReference type="InterPro" id="IPR013785">
    <property type="entry name" value="Aldolase_TIM"/>
</dbReference>
<accession>A0A3D8J6T8</accession>
<reference evidence="2 3" key="1">
    <citation type="submission" date="2018-04" db="EMBL/GenBank/DDBJ databases">
        <title>Novel Campyloabacter and Helicobacter Species and Strains.</title>
        <authorList>
            <person name="Mannion A.J."/>
            <person name="Shen Z."/>
            <person name="Fox J.G."/>
        </authorList>
    </citation>
    <scope>NUCLEOTIDE SEQUENCE [LARGE SCALE GENOMIC DNA]</scope>
    <source>
        <strain evidence="2 3">MIT 97-5075</strain>
    </source>
</reference>
<dbReference type="Gene3D" id="3.20.20.70">
    <property type="entry name" value="Aldolase class I"/>
    <property type="match status" value="1"/>
</dbReference>
<keyword evidence="3" id="KW-1185">Reference proteome</keyword>
<dbReference type="GO" id="GO:0009228">
    <property type="term" value="P:thiamine biosynthetic process"/>
    <property type="evidence" value="ECO:0007669"/>
    <property type="project" value="UniProtKB-KW"/>
</dbReference>
<sequence>MFAYLITSREYYGNLDNIDLLHFRQKLHYAHNKMTQFNKQSLPIKLKFASLRYHNAICDRQPLSRKEWDLIEIFLSMCSTLDITPILNFSSNKLAILQTLYEQEKFVGIHLKESDMPLLETGILFKILPLETIKACSAPIIYSAHNLANAQKAIGLGSNFVTLSPIFYEKNGNKALGTTTLQKINNKLKQHIIALGGITTDTRISEIQQCGIAGFASISYFLEES</sequence>
<dbReference type="Proteomes" id="UP000256424">
    <property type="component" value="Unassembled WGS sequence"/>
</dbReference>
<dbReference type="EMBL" id="NXLW01000003">
    <property type="protein sequence ID" value="RDU73142.1"/>
    <property type="molecule type" value="Genomic_DNA"/>
</dbReference>
<comment type="caution">
    <text evidence="2">The sequence shown here is derived from an EMBL/GenBank/DDBJ whole genome shotgun (WGS) entry which is preliminary data.</text>
</comment>
<dbReference type="CDD" id="cd00564">
    <property type="entry name" value="TMP_TenI"/>
    <property type="match status" value="1"/>
</dbReference>
<evidence type="ECO:0000313" key="2">
    <source>
        <dbReference type="EMBL" id="RDU73142.1"/>
    </source>
</evidence>
<dbReference type="SUPFAM" id="SSF51391">
    <property type="entry name" value="Thiamin phosphate synthase"/>
    <property type="match status" value="1"/>
</dbReference>
<dbReference type="InterPro" id="IPR036206">
    <property type="entry name" value="ThiamineP_synth_sf"/>
</dbReference>
<dbReference type="RefSeq" id="WP_104762709.1">
    <property type="nucleotide sequence ID" value="NZ_FZPM01000006.1"/>
</dbReference>
<gene>
    <name evidence="2" type="ORF">CQA66_02655</name>
</gene>
<evidence type="ECO:0000313" key="3">
    <source>
        <dbReference type="Proteomes" id="UP000256424"/>
    </source>
</evidence>
<organism evidence="2 3">
    <name type="scientific">Helicobacter aurati</name>
    <dbReference type="NCBI Taxonomy" id="137778"/>
    <lineage>
        <taxon>Bacteria</taxon>
        <taxon>Pseudomonadati</taxon>
        <taxon>Campylobacterota</taxon>
        <taxon>Epsilonproteobacteria</taxon>
        <taxon>Campylobacterales</taxon>
        <taxon>Helicobacteraceae</taxon>
        <taxon>Helicobacter</taxon>
    </lineage>
</organism>
<dbReference type="AlphaFoldDB" id="A0A3D8J6T8"/>
<dbReference type="InterPro" id="IPR022998">
    <property type="entry name" value="ThiamineP_synth_TenI"/>
</dbReference>
<dbReference type="OrthoDB" id="5329602at2"/>
<evidence type="ECO:0000259" key="1">
    <source>
        <dbReference type="Pfam" id="PF02581"/>
    </source>
</evidence>
<dbReference type="Pfam" id="PF02581">
    <property type="entry name" value="TMP-TENI"/>
    <property type="match status" value="1"/>
</dbReference>
<proteinExistence type="predicted"/>
<name>A0A3D8J6T8_9HELI</name>
<feature type="domain" description="Thiamine phosphate synthase/TenI" evidence="1">
    <location>
        <begin position="108"/>
        <end position="219"/>
    </location>
</feature>
<protein>
    <recommendedName>
        <fullName evidence="1">Thiamine phosphate synthase/TenI domain-containing protein</fullName>
    </recommendedName>
</protein>